<gene>
    <name evidence="2" type="ordered locus">LILAB_09285</name>
</gene>
<accession>F8CIA9</accession>
<evidence type="ECO:0000313" key="2">
    <source>
        <dbReference type="EMBL" id="AEI63768.1"/>
    </source>
</evidence>
<protein>
    <submittedName>
        <fullName evidence="2">Uncharacterized protein</fullName>
    </submittedName>
</protein>
<dbReference type="AlphaFoldDB" id="F8CIA9"/>
<feature type="region of interest" description="Disordered" evidence="1">
    <location>
        <begin position="30"/>
        <end position="49"/>
    </location>
</feature>
<dbReference type="EMBL" id="CP002830">
    <property type="protein sequence ID" value="AEI63768.1"/>
    <property type="molecule type" value="Genomic_DNA"/>
</dbReference>
<sequence length="49" mass="5712">MRFSVLEERFVNLLRLLVGARWDLTTRCSEHSFPTTKPERSGWPPAPEP</sequence>
<dbReference type="KEGG" id="mfu:LILAB_09285"/>
<evidence type="ECO:0000313" key="3">
    <source>
        <dbReference type="Proteomes" id="UP000000488"/>
    </source>
</evidence>
<name>F8CIA9_MYXFH</name>
<evidence type="ECO:0000256" key="1">
    <source>
        <dbReference type="SAM" id="MobiDB-lite"/>
    </source>
</evidence>
<dbReference type="HOGENOM" id="CLU_3138038_0_0_7"/>
<dbReference type="STRING" id="483219.LILAB_09285"/>
<organism evidence="2 3">
    <name type="scientific">Myxococcus fulvus (strain ATCC BAA-855 / HW-1)</name>
    <dbReference type="NCBI Taxonomy" id="483219"/>
    <lineage>
        <taxon>Bacteria</taxon>
        <taxon>Pseudomonadati</taxon>
        <taxon>Myxococcota</taxon>
        <taxon>Myxococcia</taxon>
        <taxon>Myxococcales</taxon>
        <taxon>Cystobacterineae</taxon>
        <taxon>Myxococcaceae</taxon>
        <taxon>Myxococcus</taxon>
    </lineage>
</organism>
<dbReference type="Proteomes" id="UP000000488">
    <property type="component" value="Chromosome"/>
</dbReference>
<proteinExistence type="predicted"/>
<reference evidence="2 3" key="1">
    <citation type="journal article" date="2011" name="J. Bacteriol.">
        <title>Genome sequence of the halotolerant marine bacterium Myxococcus fulvus HW-1.</title>
        <authorList>
            <person name="Li Z.F."/>
            <person name="Li X."/>
            <person name="Liu H."/>
            <person name="Liu X."/>
            <person name="Han K."/>
            <person name="Wu Z.H."/>
            <person name="Hu W."/>
            <person name="Li F.F."/>
            <person name="Li Y.Z."/>
        </authorList>
    </citation>
    <scope>NUCLEOTIDE SEQUENCE [LARGE SCALE GENOMIC DNA]</scope>
    <source>
        <strain evidence="3">ATCC BAA-855 / HW-1</strain>
    </source>
</reference>